<keyword evidence="2" id="KW-0472">Membrane</keyword>
<reference evidence="3" key="1">
    <citation type="submission" date="2021-02" db="EMBL/GenBank/DDBJ databases">
        <authorList>
            <person name="Bekaert M."/>
        </authorList>
    </citation>
    <scope>NUCLEOTIDE SEQUENCE</scope>
    <source>
        <strain evidence="3">IoA-00</strain>
    </source>
</reference>
<dbReference type="AlphaFoldDB" id="A0A7R8CSI1"/>
<dbReference type="EMBL" id="HG994582">
    <property type="protein sequence ID" value="CAF2880861.1"/>
    <property type="molecule type" value="Genomic_DNA"/>
</dbReference>
<sequence>MKEVEDGINKEALFYKEDSEQDDKSTRTSAISISSSRSSSASTNKSKKISPKVEAAFQIMGESKSSELIMKHLDQHYLWQKSAISGKKTAFHHILTNPSTNGISLASQKLDKCIEISNIDGKTEGGNNIVMNLEQIDVNIIRDILHYKSNGNVMKLLEHPTLRTFIKMKWRKVKWFFFLNFLIYLIFLLIYSAFLGDIFYRPSNKKVSLNVEDLTLNDGGGFCVPVTSLRRSFGDVDVSAGAGSPFLFPKDEEFEKQKKLRLKSTFLSM</sequence>
<proteinExistence type="predicted"/>
<feature type="transmembrane region" description="Helical" evidence="2">
    <location>
        <begin position="175"/>
        <end position="200"/>
    </location>
</feature>
<organism evidence="3 4">
    <name type="scientific">Lepeophtheirus salmonis</name>
    <name type="common">Salmon louse</name>
    <name type="synonym">Caligus salmonis</name>
    <dbReference type="NCBI Taxonomy" id="72036"/>
    <lineage>
        <taxon>Eukaryota</taxon>
        <taxon>Metazoa</taxon>
        <taxon>Ecdysozoa</taxon>
        <taxon>Arthropoda</taxon>
        <taxon>Crustacea</taxon>
        <taxon>Multicrustacea</taxon>
        <taxon>Hexanauplia</taxon>
        <taxon>Copepoda</taxon>
        <taxon>Siphonostomatoida</taxon>
        <taxon>Caligidae</taxon>
        <taxon>Lepeophtheirus</taxon>
    </lineage>
</organism>
<dbReference type="OrthoDB" id="5402602at2759"/>
<feature type="region of interest" description="Disordered" evidence="1">
    <location>
        <begin position="1"/>
        <end position="47"/>
    </location>
</feature>
<protein>
    <submittedName>
        <fullName evidence="3">(salmon louse) hypothetical protein</fullName>
    </submittedName>
</protein>
<keyword evidence="2" id="KW-1133">Transmembrane helix</keyword>
<name>A0A7R8CSI1_LEPSM</name>
<keyword evidence="2" id="KW-0812">Transmembrane</keyword>
<evidence type="ECO:0000313" key="3">
    <source>
        <dbReference type="EMBL" id="CAF2880861.1"/>
    </source>
</evidence>
<feature type="compositionally biased region" description="Basic and acidic residues" evidence="1">
    <location>
        <begin position="1"/>
        <end position="26"/>
    </location>
</feature>
<evidence type="ECO:0000256" key="1">
    <source>
        <dbReference type="SAM" id="MobiDB-lite"/>
    </source>
</evidence>
<evidence type="ECO:0000313" key="4">
    <source>
        <dbReference type="Proteomes" id="UP000675881"/>
    </source>
</evidence>
<feature type="compositionally biased region" description="Low complexity" evidence="1">
    <location>
        <begin position="27"/>
        <end position="44"/>
    </location>
</feature>
<evidence type="ECO:0000256" key="2">
    <source>
        <dbReference type="SAM" id="Phobius"/>
    </source>
</evidence>
<gene>
    <name evidence="3" type="ORF">LSAA_6948</name>
</gene>
<accession>A0A7R8CSI1</accession>
<dbReference type="Proteomes" id="UP000675881">
    <property type="component" value="Chromosome 3"/>
</dbReference>
<keyword evidence="4" id="KW-1185">Reference proteome</keyword>